<sequence length="508" mass="57673">MPLEMGHVPTTNYSTSNPITAYDSFGSLELYYQDDDRLRRTWYPFRSTSGTINLIFTAYPRQIVPTTRPGPRFDLREDQGGLIGSGVSFIPELAFIPTETEMEISVSWDLSHCPPDTKAVWTYSEDITSHTIGNIDTLSKAVFTVGPLQGTSTNITLISNHTESFGIYCFGTPPFSLQDLFERLTPLFQQMASFFSDESGGYKIFLRRSTTRSYGGTAFHRSFVFEWSDDMVEMIALNLDAAFELLAHEMVHNWPKLDKCSIDDPCGANRTWYMEGIAVYYAVVLPYRFGLYDTKRFLEVVNGNAQAFYTSPLLKRSNAEVSDLGWSTFHGQRVPYFRGFMFFVLLDGWIKKASGGKRTVDDIVLEMLRRERNGLSYGPDEFVSLLRGELGEESVRKYEAMSDGEPFFDREDGVYLALNFTRSDAPQYELGFNESSISEHKIIGLITGSRAAEAGLKEGDEIIDGSLYGWTADSSDRKMKLKLRKEGEVVDIEYSPRTKYLVESWQWS</sequence>
<proteinExistence type="predicted"/>
<dbReference type="EMBL" id="FJOG01000006">
    <property type="protein sequence ID" value="CZR55587.1"/>
    <property type="molecule type" value="Genomic_DNA"/>
</dbReference>
<dbReference type="Pfam" id="PF05299">
    <property type="entry name" value="Peptidase_M61"/>
    <property type="match status" value="1"/>
</dbReference>
<protein>
    <recommendedName>
        <fullName evidence="1">Peptidase M61 catalytic domain-containing protein</fullName>
    </recommendedName>
</protein>
<dbReference type="InterPro" id="IPR007963">
    <property type="entry name" value="Peptidase_M61_catalytic"/>
</dbReference>
<dbReference type="Proteomes" id="UP000184330">
    <property type="component" value="Unassembled WGS sequence"/>
</dbReference>
<name>A0A1L7WS38_9HELO</name>
<evidence type="ECO:0000313" key="3">
    <source>
        <dbReference type="Proteomes" id="UP000184330"/>
    </source>
</evidence>
<keyword evidence="3" id="KW-1185">Reference proteome</keyword>
<organism evidence="2 3">
    <name type="scientific">Phialocephala subalpina</name>
    <dbReference type="NCBI Taxonomy" id="576137"/>
    <lineage>
        <taxon>Eukaryota</taxon>
        <taxon>Fungi</taxon>
        <taxon>Dikarya</taxon>
        <taxon>Ascomycota</taxon>
        <taxon>Pezizomycotina</taxon>
        <taxon>Leotiomycetes</taxon>
        <taxon>Helotiales</taxon>
        <taxon>Mollisiaceae</taxon>
        <taxon>Phialocephala</taxon>
        <taxon>Phialocephala fortinii species complex</taxon>
    </lineage>
</organism>
<dbReference type="InterPro" id="IPR027268">
    <property type="entry name" value="Peptidase_M4/M1_CTD_sf"/>
</dbReference>
<gene>
    <name evidence="2" type="ORF">PAC_05475</name>
</gene>
<dbReference type="Gene3D" id="1.10.390.10">
    <property type="entry name" value="Neutral Protease Domain 2"/>
    <property type="match status" value="1"/>
</dbReference>
<feature type="domain" description="Peptidase M61 catalytic" evidence="1">
    <location>
        <begin position="243"/>
        <end position="327"/>
    </location>
</feature>
<evidence type="ECO:0000313" key="2">
    <source>
        <dbReference type="EMBL" id="CZR55587.1"/>
    </source>
</evidence>
<dbReference type="AlphaFoldDB" id="A0A1L7WS38"/>
<reference evidence="2 3" key="1">
    <citation type="submission" date="2016-03" db="EMBL/GenBank/DDBJ databases">
        <authorList>
            <person name="Ploux O."/>
        </authorList>
    </citation>
    <scope>NUCLEOTIDE SEQUENCE [LARGE SCALE GENOMIC DNA]</scope>
    <source>
        <strain evidence="2 3">UAMH 11012</strain>
    </source>
</reference>
<evidence type="ECO:0000259" key="1">
    <source>
        <dbReference type="Pfam" id="PF05299"/>
    </source>
</evidence>
<accession>A0A1L7WS38</accession>
<dbReference type="OrthoDB" id="626167at2759"/>